<accession>A0ABV0U2C2</accession>
<evidence type="ECO:0000313" key="1">
    <source>
        <dbReference type="EMBL" id="MEQ2238722.1"/>
    </source>
</evidence>
<dbReference type="Proteomes" id="UP001482620">
    <property type="component" value="Unassembled WGS sequence"/>
</dbReference>
<reference evidence="1 2" key="1">
    <citation type="submission" date="2021-06" db="EMBL/GenBank/DDBJ databases">
        <authorList>
            <person name="Palmer J.M."/>
        </authorList>
    </citation>
    <scope>NUCLEOTIDE SEQUENCE [LARGE SCALE GENOMIC DNA]</scope>
    <source>
        <strain evidence="2">if_2019</strain>
        <tissue evidence="1">Muscle</tissue>
    </source>
</reference>
<protein>
    <submittedName>
        <fullName evidence="1">Uncharacterized protein</fullName>
    </submittedName>
</protein>
<name>A0ABV0U2C2_9TELE</name>
<sequence length="125" mass="13990">MSSLFAGYMPCPFSGSHVPVLCFPTSRLIGEILLKSQPSISSLLFRQPSWFQSVTSLCILPNTHLAVRPPSPFATHSLEGKKQTQHNRVTVWICSPPFRLPDSPPKERSRLHLSIYYLSSNKPGK</sequence>
<gene>
    <name evidence="1" type="ORF">ILYODFUR_036151</name>
</gene>
<keyword evidence="2" id="KW-1185">Reference proteome</keyword>
<organism evidence="1 2">
    <name type="scientific">Ilyodon furcidens</name>
    <name type="common">goldbreast splitfin</name>
    <dbReference type="NCBI Taxonomy" id="33524"/>
    <lineage>
        <taxon>Eukaryota</taxon>
        <taxon>Metazoa</taxon>
        <taxon>Chordata</taxon>
        <taxon>Craniata</taxon>
        <taxon>Vertebrata</taxon>
        <taxon>Euteleostomi</taxon>
        <taxon>Actinopterygii</taxon>
        <taxon>Neopterygii</taxon>
        <taxon>Teleostei</taxon>
        <taxon>Neoteleostei</taxon>
        <taxon>Acanthomorphata</taxon>
        <taxon>Ovalentaria</taxon>
        <taxon>Atherinomorphae</taxon>
        <taxon>Cyprinodontiformes</taxon>
        <taxon>Goodeidae</taxon>
        <taxon>Ilyodon</taxon>
    </lineage>
</organism>
<proteinExistence type="predicted"/>
<evidence type="ECO:0000313" key="2">
    <source>
        <dbReference type="Proteomes" id="UP001482620"/>
    </source>
</evidence>
<comment type="caution">
    <text evidence="1">The sequence shown here is derived from an EMBL/GenBank/DDBJ whole genome shotgun (WGS) entry which is preliminary data.</text>
</comment>
<dbReference type="EMBL" id="JAHRIQ010053535">
    <property type="protein sequence ID" value="MEQ2238722.1"/>
    <property type="molecule type" value="Genomic_DNA"/>
</dbReference>